<keyword evidence="2" id="KW-0238">DNA-binding</keyword>
<feature type="domain" description="Tyr recombinase" evidence="4">
    <location>
        <begin position="208"/>
        <end position="403"/>
    </location>
</feature>
<evidence type="ECO:0000256" key="1">
    <source>
        <dbReference type="ARBA" id="ARBA00008857"/>
    </source>
</evidence>
<dbReference type="Gene3D" id="1.10.150.130">
    <property type="match status" value="1"/>
</dbReference>
<comment type="similarity">
    <text evidence="1">Belongs to the 'phage' integrase family.</text>
</comment>
<dbReference type="Proteomes" id="UP001378956">
    <property type="component" value="Unassembled WGS sequence"/>
</dbReference>
<dbReference type="PROSITE" id="PS51898">
    <property type="entry name" value="TYR_RECOMBINASE"/>
    <property type="match status" value="1"/>
</dbReference>
<evidence type="ECO:0000313" key="5">
    <source>
        <dbReference type="EMBL" id="MEJ2902598.1"/>
    </source>
</evidence>
<keyword evidence="6" id="KW-1185">Reference proteome</keyword>
<dbReference type="SUPFAM" id="SSF56349">
    <property type="entry name" value="DNA breaking-rejoining enzymes"/>
    <property type="match status" value="1"/>
</dbReference>
<dbReference type="EMBL" id="JBBEUB010000002">
    <property type="protein sequence ID" value="MEJ2902598.1"/>
    <property type="molecule type" value="Genomic_DNA"/>
</dbReference>
<gene>
    <name evidence="5" type="ORF">WAE58_09170</name>
</gene>
<dbReference type="Pfam" id="PF13102">
    <property type="entry name" value="Phage_int_SAM_5"/>
    <property type="match status" value="1"/>
</dbReference>
<dbReference type="InterPro" id="IPR050090">
    <property type="entry name" value="Tyrosine_recombinase_XerCD"/>
</dbReference>
<dbReference type="InterPro" id="IPR002104">
    <property type="entry name" value="Integrase_catalytic"/>
</dbReference>
<evidence type="ECO:0000256" key="3">
    <source>
        <dbReference type="ARBA" id="ARBA00023172"/>
    </source>
</evidence>
<sequence>MASVKVYPRLDKINKNGQVPIYLRLTKNRKSKYIALDVYINPKDWNEKTGKVKPGAKNATQINSFISSKEAEAEAISLEMETKSKFITAYDIKSRIIGSPPADFFEFMSNRSKALSEELSIGTIRRFNGILGKLKKFTKRDKLFFDEINVKFIRDFQQFLIEELKNHNNTVHSNLKVVRKMISDAIDEELMPAEKNPFNKIKLKGQKTFREFLLDDELERIESLDLEHGSIINHHRNLYVFSAYSGGVRISDLLMMRWKNFNGKHLYFQVKKTKEDLSIKLLKKSLDILQFYKTYQRKSDTLDPESFIFPLLNIATDETDKLKLFNAISSATAFTNKSLRKIGILAGINKKISFHTARHSWAVRALQKGMRIEYVSKLMGHASVKHTEVYARILNEELDKAMNIFDKTQKLKKVV</sequence>
<dbReference type="RefSeq" id="WP_337716250.1">
    <property type="nucleotide sequence ID" value="NZ_JBBEUB010000002.1"/>
</dbReference>
<proteinExistence type="inferred from homology"/>
<evidence type="ECO:0000313" key="6">
    <source>
        <dbReference type="Proteomes" id="UP001378956"/>
    </source>
</evidence>
<reference evidence="5 6" key="1">
    <citation type="submission" date="2024-03" db="EMBL/GenBank/DDBJ databases">
        <title>Sequence of Lycoming College Course Isolates.</title>
        <authorList>
            <person name="Plotts O."/>
            <person name="Newman J."/>
        </authorList>
    </citation>
    <scope>NUCLEOTIDE SEQUENCE [LARGE SCALE GENOMIC DNA]</scope>
    <source>
        <strain evidence="5 6">CJB-3</strain>
    </source>
</reference>
<comment type="caution">
    <text evidence="5">The sequence shown here is derived from an EMBL/GenBank/DDBJ whole genome shotgun (WGS) entry which is preliminary data.</text>
</comment>
<dbReference type="InterPro" id="IPR035386">
    <property type="entry name" value="Arm-DNA-bind_5"/>
</dbReference>
<protein>
    <submittedName>
        <fullName evidence="5">Site-specific integrase</fullName>
    </submittedName>
</protein>
<name>A0ABU8NN03_9SPHI</name>
<dbReference type="Pfam" id="PF00589">
    <property type="entry name" value="Phage_integrase"/>
    <property type="match status" value="1"/>
</dbReference>
<dbReference type="InterPro" id="IPR013762">
    <property type="entry name" value="Integrase-like_cat_sf"/>
</dbReference>
<keyword evidence="3" id="KW-0233">DNA recombination</keyword>
<dbReference type="PANTHER" id="PTHR30349">
    <property type="entry name" value="PHAGE INTEGRASE-RELATED"/>
    <property type="match status" value="1"/>
</dbReference>
<evidence type="ECO:0000259" key="4">
    <source>
        <dbReference type="PROSITE" id="PS51898"/>
    </source>
</evidence>
<dbReference type="InterPro" id="IPR011010">
    <property type="entry name" value="DNA_brk_join_enz"/>
</dbReference>
<accession>A0ABU8NN03</accession>
<dbReference type="PANTHER" id="PTHR30349:SF64">
    <property type="entry name" value="PROPHAGE INTEGRASE INTD-RELATED"/>
    <property type="match status" value="1"/>
</dbReference>
<dbReference type="InterPro" id="IPR010998">
    <property type="entry name" value="Integrase_recombinase_N"/>
</dbReference>
<evidence type="ECO:0000256" key="2">
    <source>
        <dbReference type="ARBA" id="ARBA00023125"/>
    </source>
</evidence>
<dbReference type="CDD" id="cd01185">
    <property type="entry name" value="INTN1_C_like"/>
    <property type="match status" value="1"/>
</dbReference>
<dbReference type="Pfam" id="PF17293">
    <property type="entry name" value="Arm-DNA-bind_5"/>
    <property type="match status" value="1"/>
</dbReference>
<dbReference type="InterPro" id="IPR025269">
    <property type="entry name" value="SAM-like_dom"/>
</dbReference>
<dbReference type="Gene3D" id="1.10.443.10">
    <property type="entry name" value="Intergrase catalytic core"/>
    <property type="match status" value="1"/>
</dbReference>
<organism evidence="5 6">
    <name type="scientific">Pedobacter panaciterrae</name>
    <dbReference type="NCBI Taxonomy" id="363849"/>
    <lineage>
        <taxon>Bacteria</taxon>
        <taxon>Pseudomonadati</taxon>
        <taxon>Bacteroidota</taxon>
        <taxon>Sphingobacteriia</taxon>
        <taxon>Sphingobacteriales</taxon>
        <taxon>Sphingobacteriaceae</taxon>
        <taxon>Pedobacter</taxon>
    </lineage>
</organism>